<evidence type="ECO:0000256" key="3">
    <source>
        <dbReference type="ARBA" id="ARBA00023163"/>
    </source>
</evidence>
<evidence type="ECO:0000256" key="1">
    <source>
        <dbReference type="ARBA" id="ARBA00023015"/>
    </source>
</evidence>
<dbReference type="SMART" id="SM00342">
    <property type="entry name" value="HTH_ARAC"/>
    <property type="match status" value="1"/>
</dbReference>
<dbReference type="Pfam" id="PF20240">
    <property type="entry name" value="DUF6597"/>
    <property type="match status" value="1"/>
</dbReference>
<keyword evidence="2" id="KW-0238">DNA-binding</keyword>
<proteinExistence type="predicted"/>
<dbReference type="InterPro" id="IPR009057">
    <property type="entry name" value="Homeodomain-like_sf"/>
</dbReference>
<keyword evidence="6" id="KW-1185">Reference proteome</keyword>
<dbReference type="RefSeq" id="WP_166191669.1">
    <property type="nucleotide sequence ID" value="NZ_JAAOIV010000001.1"/>
</dbReference>
<feature type="domain" description="HTH araC/xylS-type" evidence="4">
    <location>
        <begin position="177"/>
        <end position="278"/>
    </location>
</feature>
<sequence>MADWTNATTGQRATSGVVLDPAAFARHATLQRAAPPAELAPLVDYYWSVVFDLPPGTSYVSTLVPSVSTHLSVEWGGITREQVAGEGCFLTGAVTRQRFDVRLTGRGGVAGVALRAGVLFASTGRPAVEVTDRVCRADRSLTLAPEVAGLRAGLPDAARTFDAHLAAILRPPTHEGETVATVLDKIDADRTLTTVAAVAALMGTTVRSTQRAFRRQLGVGPKWVLLRARVHDAVVALHAGGEESLASLAAGLGWADQAHFIRDFTLLVGEPPGSYRRRVGAPSGSH</sequence>
<name>A0A967E8X7_9MICO</name>
<dbReference type="PROSITE" id="PS01124">
    <property type="entry name" value="HTH_ARAC_FAMILY_2"/>
    <property type="match status" value="1"/>
</dbReference>
<dbReference type="InterPro" id="IPR050204">
    <property type="entry name" value="AraC_XylS_family_regulators"/>
</dbReference>
<keyword evidence="3" id="KW-0804">Transcription</keyword>
<dbReference type="GO" id="GO:0003700">
    <property type="term" value="F:DNA-binding transcription factor activity"/>
    <property type="evidence" value="ECO:0007669"/>
    <property type="project" value="InterPro"/>
</dbReference>
<dbReference type="GO" id="GO:0043565">
    <property type="term" value="F:sequence-specific DNA binding"/>
    <property type="evidence" value="ECO:0007669"/>
    <property type="project" value="InterPro"/>
</dbReference>
<protein>
    <submittedName>
        <fullName evidence="5">Helix-turn-helix transcriptional regulator</fullName>
    </submittedName>
</protein>
<evidence type="ECO:0000256" key="2">
    <source>
        <dbReference type="ARBA" id="ARBA00023125"/>
    </source>
</evidence>
<dbReference type="InterPro" id="IPR046532">
    <property type="entry name" value="DUF6597"/>
</dbReference>
<organism evidence="5 6">
    <name type="scientific">Metallococcus carri</name>
    <dbReference type="NCBI Taxonomy" id="1656884"/>
    <lineage>
        <taxon>Bacteria</taxon>
        <taxon>Bacillati</taxon>
        <taxon>Actinomycetota</taxon>
        <taxon>Actinomycetes</taxon>
        <taxon>Micrococcales</taxon>
        <taxon>Dermacoccaceae</taxon>
        <taxon>Metallococcus</taxon>
    </lineage>
</organism>
<comment type="caution">
    <text evidence="5">The sequence shown here is derived from an EMBL/GenBank/DDBJ whole genome shotgun (WGS) entry which is preliminary data.</text>
</comment>
<accession>A0A967E8X7</accession>
<dbReference type="AlphaFoldDB" id="A0A967E8X7"/>
<dbReference type="Gene3D" id="1.10.10.60">
    <property type="entry name" value="Homeodomain-like"/>
    <property type="match status" value="1"/>
</dbReference>
<dbReference type="Pfam" id="PF12833">
    <property type="entry name" value="HTH_18"/>
    <property type="match status" value="1"/>
</dbReference>
<dbReference type="InterPro" id="IPR018060">
    <property type="entry name" value="HTH_AraC"/>
</dbReference>
<keyword evidence="1" id="KW-0805">Transcription regulation</keyword>
<evidence type="ECO:0000313" key="5">
    <source>
        <dbReference type="EMBL" id="NHN54274.1"/>
    </source>
</evidence>
<evidence type="ECO:0000313" key="6">
    <source>
        <dbReference type="Proteomes" id="UP000744769"/>
    </source>
</evidence>
<dbReference type="SUPFAM" id="SSF46689">
    <property type="entry name" value="Homeodomain-like"/>
    <property type="match status" value="1"/>
</dbReference>
<dbReference type="PANTHER" id="PTHR46796">
    <property type="entry name" value="HTH-TYPE TRANSCRIPTIONAL ACTIVATOR RHAS-RELATED"/>
    <property type="match status" value="1"/>
</dbReference>
<reference evidence="5" key="1">
    <citation type="submission" date="2020-03" db="EMBL/GenBank/DDBJ databases">
        <title>Draft sequencing of Calidifontibacter sp. DB0510.</title>
        <authorList>
            <person name="Kim D.-U."/>
        </authorList>
    </citation>
    <scope>NUCLEOTIDE SEQUENCE</scope>
    <source>
        <strain evidence="5">DB0510</strain>
    </source>
</reference>
<evidence type="ECO:0000259" key="4">
    <source>
        <dbReference type="PROSITE" id="PS01124"/>
    </source>
</evidence>
<gene>
    <name evidence="5" type="ORF">G9U51_00555</name>
</gene>
<dbReference type="EMBL" id="JAAOIV010000001">
    <property type="protein sequence ID" value="NHN54274.1"/>
    <property type="molecule type" value="Genomic_DNA"/>
</dbReference>
<dbReference type="Proteomes" id="UP000744769">
    <property type="component" value="Unassembled WGS sequence"/>
</dbReference>